<dbReference type="Proteomes" id="UP001319827">
    <property type="component" value="Chromosome"/>
</dbReference>
<keyword evidence="2" id="KW-1185">Reference proteome</keyword>
<dbReference type="RefSeq" id="WP_221249848.1">
    <property type="nucleotide sequence ID" value="NZ_AP024355.1"/>
</dbReference>
<evidence type="ECO:0000313" key="2">
    <source>
        <dbReference type="Proteomes" id="UP001319827"/>
    </source>
</evidence>
<reference evidence="1 2" key="2">
    <citation type="journal article" date="2021" name="Int. J. Syst. Evol. Microbiol.">
        <title>Isolation and Polyphasic Characterization of Desulfuromonas versatilis sp. Nov., an Electrogenic Bacteria Capable of Versatile Metabolism Isolated from a Graphene Oxide-Reducing Enrichment Culture.</title>
        <authorList>
            <person name="Xie L."/>
            <person name="Yoshida N."/>
            <person name="Ishii S."/>
            <person name="Meng L."/>
        </authorList>
    </citation>
    <scope>NUCLEOTIDE SEQUENCE [LARGE SCALE GENOMIC DNA]</scope>
    <source>
        <strain evidence="1 2">NIT-T3</strain>
    </source>
</reference>
<gene>
    <name evidence="1" type="ORF">DESUT3_35400</name>
</gene>
<evidence type="ECO:0000313" key="1">
    <source>
        <dbReference type="EMBL" id="BCR06471.1"/>
    </source>
</evidence>
<dbReference type="SUPFAM" id="SSF54593">
    <property type="entry name" value="Glyoxalase/Bleomycin resistance protein/Dihydroxybiphenyl dioxygenase"/>
    <property type="match status" value="1"/>
</dbReference>
<dbReference type="InterPro" id="IPR029068">
    <property type="entry name" value="Glyas_Bleomycin-R_OHBP_Dase"/>
</dbReference>
<accession>A0ABN6E286</accession>
<evidence type="ECO:0008006" key="3">
    <source>
        <dbReference type="Google" id="ProtNLM"/>
    </source>
</evidence>
<dbReference type="EMBL" id="AP024355">
    <property type="protein sequence ID" value="BCR06471.1"/>
    <property type="molecule type" value="Genomic_DNA"/>
</dbReference>
<proteinExistence type="predicted"/>
<dbReference type="Gene3D" id="3.10.180.10">
    <property type="entry name" value="2,3-Dihydroxybiphenyl 1,2-Dioxygenase, domain 1"/>
    <property type="match status" value="1"/>
</dbReference>
<reference evidence="1 2" key="1">
    <citation type="journal article" date="2016" name="C (Basel)">
        <title>Selective Growth of and Electricity Production by Marine Exoelectrogenic Bacteria in Self-Aggregated Hydrogel of Microbially Reduced Graphene Oxide.</title>
        <authorList>
            <person name="Yoshida N."/>
            <person name="Goto Y."/>
            <person name="Miyata Y."/>
        </authorList>
    </citation>
    <scope>NUCLEOTIDE SEQUENCE [LARGE SCALE GENOMIC DNA]</scope>
    <source>
        <strain evidence="1 2">NIT-T3</strain>
    </source>
</reference>
<organism evidence="1 2">
    <name type="scientific">Desulfuromonas versatilis</name>
    <dbReference type="NCBI Taxonomy" id="2802975"/>
    <lineage>
        <taxon>Bacteria</taxon>
        <taxon>Pseudomonadati</taxon>
        <taxon>Thermodesulfobacteriota</taxon>
        <taxon>Desulfuromonadia</taxon>
        <taxon>Desulfuromonadales</taxon>
        <taxon>Desulfuromonadaceae</taxon>
        <taxon>Desulfuromonas</taxon>
    </lineage>
</organism>
<protein>
    <recommendedName>
        <fullName evidence="3">VOC domain-containing protein</fullName>
    </recommendedName>
</protein>
<name>A0ABN6E286_9BACT</name>
<sequence length="127" mass="13888">MKPRFGAGRNIALKIPSHQFAATLAFYRDILGLVQIEQEQPLVVFDYAGMRLWLDEVPQLSQAELWLEVTTDDTAAAAKYLEEQGVARCDGVEALPKGFDGFWICSPAGIVHLVCRDQAPGQDPAGG</sequence>